<feature type="transmembrane region" description="Helical" evidence="6">
    <location>
        <begin position="228"/>
        <end position="247"/>
    </location>
</feature>
<dbReference type="GO" id="GO:0005507">
    <property type="term" value="F:copper ion binding"/>
    <property type="evidence" value="ECO:0007669"/>
    <property type="project" value="InterPro"/>
</dbReference>
<evidence type="ECO:0000256" key="4">
    <source>
        <dbReference type="ARBA" id="ARBA00023008"/>
    </source>
</evidence>
<dbReference type="Pfam" id="PF04234">
    <property type="entry name" value="CopC"/>
    <property type="match status" value="1"/>
</dbReference>
<keyword evidence="4" id="KW-0186">Copper</keyword>
<evidence type="ECO:0000256" key="5">
    <source>
        <dbReference type="SAM" id="MobiDB-lite"/>
    </source>
</evidence>
<feature type="region of interest" description="Disordered" evidence="5">
    <location>
        <begin position="117"/>
        <end position="155"/>
    </location>
</feature>
<dbReference type="KEGG" id="prz:GZH47_02400"/>
<dbReference type="InterPro" id="IPR014756">
    <property type="entry name" value="Ig_E-set"/>
</dbReference>
<reference evidence="9 10" key="1">
    <citation type="submission" date="2020-02" db="EMBL/GenBank/DDBJ databases">
        <title>Paenibacillus sp. nov., isolated from rhizosphere soil of tomato.</title>
        <authorList>
            <person name="Weon H.-Y."/>
            <person name="Lee S.A."/>
        </authorList>
    </citation>
    <scope>NUCLEOTIDE SEQUENCE [LARGE SCALE GENOMIC DNA]</scope>
    <source>
        <strain evidence="9 10">14171R-81</strain>
    </source>
</reference>
<feature type="signal peptide" evidence="7">
    <location>
        <begin position="1"/>
        <end position="23"/>
    </location>
</feature>
<evidence type="ECO:0000313" key="10">
    <source>
        <dbReference type="Proteomes" id="UP000479114"/>
    </source>
</evidence>
<dbReference type="SUPFAM" id="SSF81296">
    <property type="entry name" value="E set domains"/>
    <property type="match status" value="1"/>
</dbReference>
<evidence type="ECO:0000256" key="1">
    <source>
        <dbReference type="ARBA" id="ARBA00004196"/>
    </source>
</evidence>
<evidence type="ECO:0000256" key="6">
    <source>
        <dbReference type="SAM" id="Phobius"/>
    </source>
</evidence>
<accession>A0A6C0NUA2</accession>
<comment type="subcellular location">
    <subcellularLocation>
        <location evidence="1">Cell envelope</location>
    </subcellularLocation>
</comment>
<evidence type="ECO:0000313" key="9">
    <source>
        <dbReference type="EMBL" id="QHW29799.1"/>
    </source>
</evidence>
<feature type="domain" description="CopC" evidence="8">
    <location>
        <begin position="24"/>
        <end position="115"/>
    </location>
</feature>
<dbReference type="InterPro" id="IPR007348">
    <property type="entry name" value="CopC_dom"/>
</dbReference>
<keyword evidence="2" id="KW-0479">Metal-binding</keyword>
<organism evidence="9 10">
    <name type="scientific">Paenibacillus rhizovicinus</name>
    <dbReference type="NCBI Taxonomy" id="2704463"/>
    <lineage>
        <taxon>Bacteria</taxon>
        <taxon>Bacillati</taxon>
        <taxon>Bacillota</taxon>
        <taxon>Bacilli</taxon>
        <taxon>Bacillales</taxon>
        <taxon>Paenibacillaceae</taxon>
        <taxon>Paenibacillus</taxon>
    </lineage>
</organism>
<dbReference type="PANTHER" id="PTHR34820:SF4">
    <property type="entry name" value="INNER MEMBRANE PROTEIN YEBZ"/>
    <property type="match status" value="1"/>
</dbReference>
<keyword evidence="6" id="KW-0812">Transmembrane</keyword>
<dbReference type="Proteomes" id="UP000479114">
    <property type="component" value="Chromosome"/>
</dbReference>
<proteinExistence type="predicted"/>
<gene>
    <name evidence="9" type="ORF">GZH47_02400</name>
</gene>
<name>A0A6C0NUA2_9BACL</name>
<sequence>MKIYTGIFFILVALLMLPNMVSAHTGLKSSTPANGDTVTKALTEIDLTFATTIEPLSVLKVTGEDGKEIAVTSINGDNDIKGAFKAPLTNGKYKVAWRIIGEDGHNISGEYSFTVAVPPNQAQPSTGNDTAAPTPAPDQPVNDQQGSTASSANDGAANANANVVADAGAAEGAIDAADTADADSRGTADTTNAADAATNSQGIATAADPAAAAYPAVSTAKSNLSTGWIIAIGLGCLAVMGVGIRMFSK</sequence>
<dbReference type="GO" id="GO:0046688">
    <property type="term" value="P:response to copper ion"/>
    <property type="evidence" value="ECO:0007669"/>
    <property type="project" value="InterPro"/>
</dbReference>
<dbReference type="AlphaFoldDB" id="A0A6C0NUA2"/>
<evidence type="ECO:0000256" key="7">
    <source>
        <dbReference type="SAM" id="SignalP"/>
    </source>
</evidence>
<evidence type="ECO:0000256" key="3">
    <source>
        <dbReference type="ARBA" id="ARBA00022729"/>
    </source>
</evidence>
<dbReference type="GO" id="GO:0005886">
    <property type="term" value="C:plasma membrane"/>
    <property type="evidence" value="ECO:0007669"/>
    <property type="project" value="TreeGrafter"/>
</dbReference>
<dbReference type="InterPro" id="IPR014755">
    <property type="entry name" value="Cu-Rt/internalin_Ig-like"/>
</dbReference>
<dbReference type="GO" id="GO:0030313">
    <property type="term" value="C:cell envelope"/>
    <property type="evidence" value="ECO:0007669"/>
    <property type="project" value="UniProtKB-SubCell"/>
</dbReference>
<dbReference type="InterPro" id="IPR032694">
    <property type="entry name" value="CopC/D"/>
</dbReference>
<dbReference type="EMBL" id="CP048286">
    <property type="protein sequence ID" value="QHW29799.1"/>
    <property type="molecule type" value="Genomic_DNA"/>
</dbReference>
<dbReference type="GO" id="GO:0042597">
    <property type="term" value="C:periplasmic space"/>
    <property type="evidence" value="ECO:0007669"/>
    <property type="project" value="InterPro"/>
</dbReference>
<evidence type="ECO:0000256" key="2">
    <source>
        <dbReference type="ARBA" id="ARBA00022723"/>
    </source>
</evidence>
<keyword evidence="6" id="KW-0472">Membrane</keyword>
<evidence type="ECO:0000259" key="8">
    <source>
        <dbReference type="Pfam" id="PF04234"/>
    </source>
</evidence>
<dbReference type="RefSeq" id="WP_162638368.1">
    <property type="nucleotide sequence ID" value="NZ_CP048286.1"/>
</dbReference>
<keyword evidence="10" id="KW-1185">Reference proteome</keyword>
<dbReference type="PANTHER" id="PTHR34820">
    <property type="entry name" value="INNER MEMBRANE PROTEIN YEBZ"/>
    <property type="match status" value="1"/>
</dbReference>
<dbReference type="Gene3D" id="2.60.40.1220">
    <property type="match status" value="1"/>
</dbReference>
<feature type="chain" id="PRO_5025338778" evidence="7">
    <location>
        <begin position="24"/>
        <end position="249"/>
    </location>
</feature>
<keyword evidence="6" id="KW-1133">Transmembrane helix</keyword>
<protein>
    <submittedName>
        <fullName evidence="9">Copper resistance protein CopC</fullName>
    </submittedName>
</protein>
<keyword evidence="3 7" id="KW-0732">Signal</keyword>
<dbReference type="GO" id="GO:0006825">
    <property type="term" value="P:copper ion transport"/>
    <property type="evidence" value="ECO:0007669"/>
    <property type="project" value="InterPro"/>
</dbReference>